<evidence type="ECO:0000313" key="3">
    <source>
        <dbReference type="EMBL" id="RDS76085.1"/>
    </source>
</evidence>
<evidence type="ECO:0000256" key="1">
    <source>
        <dbReference type="SAM" id="MobiDB-lite"/>
    </source>
</evidence>
<comment type="caution">
    <text evidence="3">The sequence shown here is derived from an EMBL/GenBank/DDBJ whole genome shotgun (WGS) entry which is preliminary data.</text>
</comment>
<feature type="region of interest" description="Disordered" evidence="1">
    <location>
        <begin position="22"/>
        <end position="54"/>
    </location>
</feature>
<evidence type="ECO:0008006" key="5">
    <source>
        <dbReference type="Google" id="ProtNLM"/>
    </source>
</evidence>
<keyword evidence="4" id="KW-1185">Reference proteome</keyword>
<dbReference type="Proteomes" id="UP000254101">
    <property type="component" value="Unassembled WGS sequence"/>
</dbReference>
<feature type="chain" id="PRO_5017310331" description="DUF4333 domain-containing protein" evidence="2">
    <location>
        <begin position="19"/>
        <end position="126"/>
    </location>
</feature>
<evidence type="ECO:0000256" key="2">
    <source>
        <dbReference type="SAM" id="SignalP"/>
    </source>
</evidence>
<protein>
    <recommendedName>
        <fullName evidence="5">DUF4333 domain-containing protein</fullName>
    </recommendedName>
</protein>
<sequence>MARVSLALATVLVLSACAEPVDPNRETDYASSQVPAEVPEPELDVPPGLESDGNIPSLAELQLALATCMPAQEAVEAQCEPSEEGTEFTCRYSLEDDTPETEREAVIAADGDGYILVDIPEDCDTQ</sequence>
<accession>A0A395LHF9</accession>
<evidence type="ECO:0000313" key="4">
    <source>
        <dbReference type="Proteomes" id="UP000254101"/>
    </source>
</evidence>
<keyword evidence="2" id="KW-0732">Signal</keyword>
<dbReference type="OrthoDB" id="7411111at2"/>
<organism evidence="3 4">
    <name type="scientific">Alteriqipengyuania lutimaris</name>
    <dbReference type="NCBI Taxonomy" id="1538146"/>
    <lineage>
        <taxon>Bacteria</taxon>
        <taxon>Pseudomonadati</taxon>
        <taxon>Pseudomonadota</taxon>
        <taxon>Alphaproteobacteria</taxon>
        <taxon>Sphingomonadales</taxon>
        <taxon>Erythrobacteraceae</taxon>
        <taxon>Alteriqipengyuania</taxon>
    </lineage>
</organism>
<proteinExistence type="predicted"/>
<name>A0A395LHF9_9SPHN</name>
<gene>
    <name evidence="3" type="ORF">DL238_15645</name>
</gene>
<dbReference type="AlphaFoldDB" id="A0A395LHF9"/>
<dbReference type="RefSeq" id="WP_115493353.1">
    <property type="nucleotide sequence ID" value="NZ_JACHWW010000002.1"/>
</dbReference>
<reference evidence="3 4" key="1">
    <citation type="submission" date="2018-07" db="EMBL/GenBank/DDBJ databases">
        <title>Erythrobacter nanhaiensis sp. nov., a novel member of the genus Erythrobacter isolated from the South China Sea.</title>
        <authorList>
            <person name="Chen X."/>
            <person name="Liu J."/>
        </authorList>
    </citation>
    <scope>NUCLEOTIDE SEQUENCE [LARGE SCALE GENOMIC DNA]</scope>
    <source>
        <strain evidence="3 4">S-5</strain>
    </source>
</reference>
<feature type="signal peptide" evidence="2">
    <location>
        <begin position="1"/>
        <end position="18"/>
    </location>
</feature>
<dbReference type="PROSITE" id="PS51257">
    <property type="entry name" value="PROKAR_LIPOPROTEIN"/>
    <property type="match status" value="1"/>
</dbReference>
<dbReference type="EMBL" id="QRBB01000002">
    <property type="protein sequence ID" value="RDS76085.1"/>
    <property type="molecule type" value="Genomic_DNA"/>
</dbReference>